<dbReference type="CDD" id="cd16031">
    <property type="entry name" value="G6S_like"/>
    <property type="match status" value="1"/>
</dbReference>
<evidence type="ECO:0000313" key="7">
    <source>
        <dbReference type="Proteomes" id="UP000644507"/>
    </source>
</evidence>
<dbReference type="Gene3D" id="3.40.50.1110">
    <property type="entry name" value="SGNH hydrolase"/>
    <property type="match status" value="1"/>
</dbReference>
<organism evidence="6 7">
    <name type="scientific">Roseibacillus persicicus</name>
    <dbReference type="NCBI Taxonomy" id="454148"/>
    <lineage>
        <taxon>Bacteria</taxon>
        <taxon>Pseudomonadati</taxon>
        <taxon>Verrucomicrobiota</taxon>
        <taxon>Verrucomicrobiia</taxon>
        <taxon>Verrucomicrobiales</taxon>
        <taxon>Verrucomicrobiaceae</taxon>
        <taxon>Roseibacillus</taxon>
    </lineage>
</organism>
<dbReference type="PROSITE" id="PS00523">
    <property type="entry name" value="SULFATASE_1"/>
    <property type="match status" value="1"/>
</dbReference>
<dbReference type="InterPro" id="IPR036514">
    <property type="entry name" value="SGNH_hydro_sf"/>
</dbReference>
<dbReference type="InterPro" id="IPR017850">
    <property type="entry name" value="Alkaline_phosphatase_core_sf"/>
</dbReference>
<sequence>MQLPIRPLACLAIATSAAFAAERPNILFLFSDDHACQAISAYPGGILDDLAPTPSIDRIAKDGLLFENSFCTNSICGPSRASILTGKHSHLNGFLDNGTQFDGYQQTFPVLLQEAGYRTAMIGKWHLGTNPVGFDHWEVLPGQGSYYNPDLKQMDGELKRYPGHCNDVVTDIALDQLKKSKDSDKPFMIMAQYKAPHRNWSPALRHVNLFDDVTFPEPDSLFDDYSNRSESLKGQTMSIKNDMYWGHDMKFHGESAYPEYFAKGLPNGEYRRMTDEQKAAWDAAYEPLNKEILAKIEAGEVTDKEVLQWKYQRYIKDYLRSIRSMDEGIGKILDELEASGLADNTIVIYSSDQGFYLGEHGWYDKRWMFEESFKMPFIIRWPGVIKPGTTTKSLIQNIDYAPTFLEVAGAEIPSDIQGKSLVPMLKESGKEPADWRDKLYYRYYGEAVHSVAAHDGIRTDRYKLMYFPETEEYNLFDLVNDPQEMKSVHDDPAMAQIFAEMKNELVATRDEYRASTAVIPVDRNQEDWWKKRQKAKNKQAAEAKHDLIFIGDSITQGWEGKGKAVWEKFYGDRKALNLGFSGDRTEHVLYRLDRGNLRGQQNAKAAVIMIGTNNTGHSQQDPVETADGISRIVSIVRARCPKAQILLLGVFPRGEQPDHPMRKLNVEINKLIAKHDGTERVHFLDIGETFLDENGVLPTSVMPDSLHLNEESYQLWAEAIEPKLKELGL</sequence>
<gene>
    <name evidence="6" type="ORF">GCM10007100_14870</name>
</gene>
<evidence type="ECO:0000256" key="2">
    <source>
        <dbReference type="ARBA" id="ARBA00022801"/>
    </source>
</evidence>
<dbReference type="Pfam" id="PF16347">
    <property type="entry name" value="SGSH_C"/>
    <property type="match status" value="1"/>
</dbReference>
<feature type="domain" description="N-sulphoglucosamine sulphohydrolase C-terminal" evidence="5">
    <location>
        <begin position="358"/>
        <end position="509"/>
    </location>
</feature>
<dbReference type="AlphaFoldDB" id="A0A918WI76"/>
<comment type="similarity">
    <text evidence="1">Belongs to the sulfatase family.</text>
</comment>
<comment type="caution">
    <text evidence="6">The sequence shown here is derived from an EMBL/GenBank/DDBJ whole genome shotgun (WGS) entry which is preliminary data.</text>
</comment>
<dbReference type="GO" id="GO:0016788">
    <property type="term" value="F:hydrolase activity, acting on ester bonds"/>
    <property type="evidence" value="ECO:0007669"/>
    <property type="project" value="UniProtKB-ARBA"/>
</dbReference>
<dbReference type="InterPro" id="IPR013830">
    <property type="entry name" value="SGNH_hydro"/>
</dbReference>
<dbReference type="Proteomes" id="UP000644507">
    <property type="component" value="Unassembled WGS sequence"/>
</dbReference>
<feature type="chain" id="PRO_5037778773" evidence="3">
    <location>
        <begin position="21"/>
        <end position="729"/>
    </location>
</feature>
<dbReference type="EMBL" id="BMXI01000005">
    <property type="protein sequence ID" value="GHC49919.1"/>
    <property type="molecule type" value="Genomic_DNA"/>
</dbReference>
<evidence type="ECO:0000256" key="1">
    <source>
        <dbReference type="ARBA" id="ARBA00008779"/>
    </source>
</evidence>
<reference evidence="6" key="1">
    <citation type="journal article" date="2014" name="Int. J. Syst. Evol. Microbiol.">
        <title>Complete genome sequence of Corynebacterium casei LMG S-19264T (=DSM 44701T), isolated from a smear-ripened cheese.</title>
        <authorList>
            <consortium name="US DOE Joint Genome Institute (JGI-PGF)"/>
            <person name="Walter F."/>
            <person name="Albersmeier A."/>
            <person name="Kalinowski J."/>
            <person name="Ruckert C."/>
        </authorList>
    </citation>
    <scope>NUCLEOTIDE SEQUENCE</scope>
    <source>
        <strain evidence="6">KCTC 12988</strain>
    </source>
</reference>
<keyword evidence="2" id="KW-0378">Hydrolase</keyword>
<dbReference type="InterPro" id="IPR032506">
    <property type="entry name" value="SGSH_C"/>
</dbReference>
<dbReference type="PANTHER" id="PTHR43108:SF6">
    <property type="entry name" value="N-SULPHOGLUCOSAMINE SULPHOHYDROLASE"/>
    <property type="match status" value="1"/>
</dbReference>
<evidence type="ECO:0000313" key="6">
    <source>
        <dbReference type="EMBL" id="GHC49919.1"/>
    </source>
</evidence>
<dbReference type="Gene3D" id="3.40.720.10">
    <property type="entry name" value="Alkaline Phosphatase, subunit A"/>
    <property type="match status" value="1"/>
</dbReference>
<dbReference type="SUPFAM" id="SSF53649">
    <property type="entry name" value="Alkaline phosphatase-like"/>
    <property type="match status" value="1"/>
</dbReference>
<keyword evidence="3" id="KW-0732">Signal</keyword>
<evidence type="ECO:0000259" key="5">
    <source>
        <dbReference type="Pfam" id="PF16347"/>
    </source>
</evidence>
<feature type="signal peptide" evidence="3">
    <location>
        <begin position="1"/>
        <end position="20"/>
    </location>
</feature>
<dbReference type="SUPFAM" id="SSF52266">
    <property type="entry name" value="SGNH hydrolase"/>
    <property type="match status" value="1"/>
</dbReference>
<evidence type="ECO:0000259" key="4">
    <source>
        <dbReference type="Pfam" id="PF13472"/>
    </source>
</evidence>
<dbReference type="PANTHER" id="PTHR43108">
    <property type="entry name" value="N-ACETYLGLUCOSAMINE-6-SULFATASE FAMILY MEMBER"/>
    <property type="match status" value="1"/>
</dbReference>
<accession>A0A918WI76</accession>
<reference evidence="6" key="2">
    <citation type="submission" date="2020-09" db="EMBL/GenBank/DDBJ databases">
        <authorList>
            <person name="Sun Q."/>
            <person name="Kim S."/>
        </authorList>
    </citation>
    <scope>NUCLEOTIDE SEQUENCE</scope>
    <source>
        <strain evidence="6">KCTC 12988</strain>
    </source>
</reference>
<dbReference type="InterPro" id="IPR024607">
    <property type="entry name" value="Sulfatase_CS"/>
</dbReference>
<feature type="domain" description="SGNH hydrolase-type esterase" evidence="4">
    <location>
        <begin position="549"/>
        <end position="715"/>
    </location>
</feature>
<name>A0A918WI76_9BACT</name>
<dbReference type="RefSeq" id="WP_189569107.1">
    <property type="nucleotide sequence ID" value="NZ_BMXI01000005.1"/>
</dbReference>
<dbReference type="PROSITE" id="PS00149">
    <property type="entry name" value="SULFATASE_2"/>
    <property type="match status" value="1"/>
</dbReference>
<proteinExistence type="inferred from homology"/>
<protein>
    <submittedName>
        <fullName evidence="6">Acetylglucosamine-6-sulfatase</fullName>
    </submittedName>
</protein>
<keyword evidence="7" id="KW-1185">Reference proteome</keyword>
<dbReference type="Pfam" id="PF13472">
    <property type="entry name" value="Lipase_GDSL_2"/>
    <property type="match status" value="1"/>
</dbReference>
<evidence type="ECO:0000256" key="3">
    <source>
        <dbReference type="SAM" id="SignalP"/>
    </source>
</evidence>